<keyword evidence="2" id="KW-1185">Reference proteome</keyword>
<gene>
    <name evidence="1" type="ORF">EA58_11580</name>
</gene>
<dbReference type="EMBL" id="JMIB01000021">
    <property type="protein sequence ID" value="KDM91652.1"/>
    <property type="molecule type" value="Genomic_DNA"/>
</dbReference>
<dbReference type="Proteomes" id="UP000027192">
    <property type="component" value="Unassembled WGS sequence"/>
</dbReference>
<dbReference type="RefSeq" id="WP_036752426.1">
    <property type="nucleotide sequence ID" value="NZ_JAGSGC010000006.1"/>
</dbReference>
<sequence length="141" mass="15076">MNKTVTILILFFALVGCEDATNAMHQAQDAASKAVNHVQKTVESVDLSQLNFDQLGEAAQSAKDFAGSVEKLAKTDLSDPTAFVDATEQIANAYRCLIDSSSEATAESLMDKVLSSVKDKDVMSLIEKGVEKAKTAKECVS</sequence>
<dbReference type="OrthoDB" id="5817001at2"/>
<protein>
    <recommendedName>
        <fullName evidence="3">Lipoprotein</fullName>
    </recommendedName>
</protein>
<organism evidence="1 2">
    <name type="scientific">Photobacterium galatheae</name>
    <dbReference type="NCBI Taxonomy" id="1654360"/>
    <lineage>
        <taxon>Bacteria</taxon>
        <taxon>Pseudomonadati</taxon>
        <taxon>Pseudomonadota</taxon>
        <taxon>Gammaproteobacteria</taxon>
        <taxon>Vibrionales</taxon>
        <taxon>Vibrionaceae</taxon>
        <taxon>Photobacterium</taxon>
    </lineage>
</organism>
<comment type="caution">
    <text evidence="1">The sequence shown here is derived from an EMBL/GenBank/DDBJ whole genome shotgun (WGS) entry which is preliminary data.</text>
</comment>
<evidence type="ECO:0000313" key="2">
    <source>
        <dbReference type="Proteomes" id="UP000027192"/>
    </source>
</evidence>
<name>A0A066RVE6_9GAMM</name>
<accession>A0A066RVE6</accession>
<dbReference type="PROSITE" id="PS51257">
    <property type="entry name" value="PROKAR_LIPOPROTEIN"/>
    <property type="match status" value="1"/>
</dbReference>
<reference evidence="1 2" key="1">
    <citation type="submission" date="2014-04" db="EMBL/GenBank/DDBJ databases">
        <title>Draft genome sequence of Photobacterium halotolerans S2753: a solonamide, ngercheumicin and holomycin producer.</title>
        <authorList>
            <person name="Machado H.R."/>
            <person name="Gram L."/>
        </authorList>
    </citation>
    <scope>NUCLEOTIDE SEQUENCE [LARGE SCALE GENOMIC DNA]</scope>
    <source>
        <strain evidence="1 2">S2753</strain>
    </source>
</reference>
<proteinExistence type="predicted"/>
<evidence type="ECO:0008006" key="3">
    <source>
        <dbReference type="Google" id="ProtNLM"/>
    </source>
</evidence>
<dbReference type="STRING" id="1654360.EA58_11580"/>
<dbReference type="AlphaFoldDB" id="A0A066RVE6"/>
<evidence type="ECO:0000313" key="1">
    <source>
        <dbReference type="EMBL" id="KDM91652.1"/>
    </source>
</evidence>